<dbReference type="RefSeq" id="WP_142703027.1">
    <property type="nucleotide sequence ID" value="NZ_VIRS01000002.1"/>
</dbReference>
<sequence length="102" mass="11591">MPEAEAQYERELSVIRGDRVALTVWRDQLPLLANCVNEAMEAVEDWEFSTRLGAEKADARRLRAELADLIWAQVLPVLRVERALQLRATRLRPPGPVGLRTS</sequence>
<keyword evidence="2" id="KW-1185">Reference proteome</keyword>
<name>A0A545AYZ2_9ACTN</name>
<dbReference type="Proteomes" id="UP000317982">
    <property type="component" value="Unassembled WGS sequence"/>
</dbReference>
<dbReference type="InParanoid" id="A0A545AYZ2"/>
<comment type="caution">
    <text evidence="1">The sequence shown here is derived from an EMBL/GenBank/DDBJ whole genome shotgun (WGS) entry which is preliminary data.</text>
</comment>
<dbReference type="EMBL" id="VIRS01000002">
    <property type="protein sequence ID" value="TQS46508.1"/>
    <property type="molecule type" value="Genomic_DNA"/>
</dbReference>
<dbReference type="AlphaFoldDB" id="A0A545AYZ2"/>
<dbReference type="OrthoDB" id="4085246at2"/>
<protein>
    <submittedName>
        <fullName evidence="1">Uncharacterized protein</fullName>
    </submittedName>
</protein>
<proteinExistence type="predicted"/>
<evidence type="ECO:0000313" key="2">
    <source>
        <dbReference type="Proteomes" id="UP000317982"/>
    </source>
</evidence>
<accession>A0A545AYZ2</accession>
<reference evidence="1 2" key="1">
    <citation type="submission" date="2019-07" db="EMBL/GenBank/DDBJ databases">
        <title>Cryptosporangium phraense sp. nov., isolated from plant litter.</title>
        <authorList>
            <person name="Suriyachadkun C."/>
        </authorList>
    </citation>
    <scope>NUCLEOTIDE SEQUENCE [LARGE SCALE GENOMIC DNA]</scope>
    <source>
        <strain evidence="1 2">A-T 5661</strain>
    </source>
</reference>
<evidence type="ECO:0000313" key="1">
    <source>
        <dbReference type="EMBL" id="TQS46508.1"/>
    </source>
</evidence>
<gene>
    <name evidence="1" type="ORF">FL583_03740</name>
</gene>
<organism evidence="1 2">
    <name type="scientific">Cryptosporangium phraense</name>
    <dbReference type="NCBI Taxonomy" id="2593070"/>
    <lineage>
        <taxon>Bacteria</taxon>
        <taxon>Bacillati</taxon>
        <taxon>Actinomycetota</taxon>
        <taxon>Actinomycetes</taxon>
        <taxon>Cryptosporangiales</taxon>
        <taxon>Cryptosporangiaceae</taxon>
        <taxon>Cryptosporangium</taxon>
    </lineage>
</organism>